<name>F0ZJC3_DICPU</name>
<evidence type="ECO:0000313" key="3">
    <source>
        <dbReference type="Proteomes" id="UP000001064"/>
    </source>
</evidence>
<feature type="compositionally biased region" description="Basic and acidic residues" evidence="1">
    <location>
        <begin position="160"/>
        <end position="184"/>
    </location>
</feature>
<feature type="non-terminal residue" evidence="2">
    <location>
        <position position="217"/>
    </location>
</feature>
<dbReference type="RefSeq" id="XP_003287525.1">
    <property type="nucleotide sequence ID" value="XM_003287477.1"/>
</dbReference>
<dbReference type="FunCoup" id="F0ZJC3">
    <property type="interactions" value="937"/>
</dbReference>
<feature type="compositionally biased region" description="Low complexity" evidence="1">
    <location>
        <begin position="16"/>
        <end position="27"/>
    </location>
</feature>
<dbReference type="AlphaFoldDB" id="F0ZJC3"/>
<reference evidence="3" key="1">
    <citation type="journal article" date="2011" name="Genome Biol.">
        <title>Comparative genomics of the social amoebae Dictyostelium discoideum and Dictyostelium purpureum.</title>
        <authorList>
            <consortium name="US DOE Joint Genome Institute (JGI-PGF)"/>
            <person name="Sucgang R."/>
            <person name="Kuo A."/>
            <person name="Tian X."/>
            <person name="Salerno W."/>
            <person name="Parikh A."/>
            <person name="Feasley C.L."/>
            <person name="Dalin E."/>
            <person name="Tu H."/>
            <person name="Huang E."/>
            <person name="Barry K."/>
            <person name="Lindquist E."/>
            <person name="Shapiro H."/>
            <person name="Bruce D."/>
            <person name="Schmutz J."/>
            <person name="Salamov A."/>
            <person name="Fey P."/>
            <person name="Gaudet P."/>
            <person name="Anjard C."/>
            <person name="Babu M.M."/>
            <person name="Basu S."/>
            <person name="Bushmanova Y."/>
            <person name="van der Wel H."/>
            <person name="Katoh-Kurasawa M."/>
            <person name="Dinh C."/>
            <person name="Coutinho P.M."/>
            <person name="Saito T."/>
            <person name="Elias M."/>
            <person name="Schaap P."/>
            <person name="Kay R.R."/>
            <person name="Henrissat B."/>
            <person name="Eichinger L."/>
            <person name="Rivero F."/>
            <person name="Putnam N.H."/>
            <person name="West C.M."/>
            <person name="Loomis W.F."/>
            <person name="Chisholm R.L."/>
            <person name="Shaulsky G."/>
            <person name="Strassmann J.E."/>
            <person name="Queller D.C."/>
            <person name="Kuspa A."/>
            <person name="Grigoriev I.V."/>
        </authorList>
    </citation>
    <scope>NUCLEOTIDE SEQUENCE [LARGE SCALE GENOMIC DNA]</scope>
    <source>
        <strain evidence="3">QSDP1</strain>
    </source>
</reference>
<keyword evidence="3" id="KW-1185">Reference proteome</keyword>
<dbReference type="InParanoid" id="F0ZJC3"/>
<gene>
    <name evidence="2" type="ORF">DICPUDRAFT_91926</name>
</gene>
<sequence length="217" mass="24281">MGNNGSKHHNTNQLENINNDYSNNNKLNDIKESSDSIKNGAEFSNNQESTQVPEIQITSIENKDSINIARSGDLPVGDSPVIEPNGKQEEKEILPPPPVEINHDQEKPLIVDNVNEDLLSTMKVEEDILPPPPQIFVEQVSDENEQEKENEDEEGSSNNKEQKIENDENGDIKVEVESSLDDNKSPAVAPVRVTRERFQTKAESELLSLFEKTPIVD</sequence>
<dbReference type="KEGG" id="dpp:DICPUDRAFT_91926"/>
<feature type="compositionally biased region" description="Polar residues" evidence="1">
    <location>
        <begin position="42"/>
        <end position="60"/>
    </location>
</feature>
<feature type="region of interest" description="Disordered" evidence="1">
    <location>
        <begin position="1"/>
        <end position="112"/>
    </location>
</feature>
<dbReference type="Proteomes" id="UP000001064">
    <property type="component" value="Unassembled WGS sequence"/>
</dbReference>
<dbReference type="GeneID" id="10500397"/>
<feature type="compositionally biased region" description="Acidic residues" evidence="1">
    <location>
        <begin position="140"/>
        <end position="155"/>
    </location>
</feature>
<feature type="compositionally biased region" description="Basic residues" evidence="1">
    <location>
        <begin position="1"/>
        <end position="10"/>
    </location>
</feature>
<feature type="region of interest" description="Disordered" evidence="1">
    <location>
        <begin position="125"/>
        <end position="191"/>
    </location>
</feature>
<proteinExistence type="predicted"/>
<evidence type="ECO:0000313" key="2">
    <source>
        <dbReference type="EMBL" id="EGC35952.1"/>
    </source>
</evidence>
<dbReference type="EMBL" id="GL871042">
    <property type="protein sequence ID" value="EGC35952.1"/>
    <property type="molecule type" value="Genomic_DNA"/>
</dbReference>
<organism evidence="2 3">
    <name type="scientific">Dictyostelium purpureum</name>
    <name type="common">Slime mold</name>
    <dbReference type="NCBI Taxonomy" id="5786"/>
    <lineage>
        <taxon>Eukaryota</taxon>
        <taxon>Amoebozoa</taxon>
        <taxon>Evosea</taxon>
        <taxon>Eumycetozoa</taxon>
        <taxon>Dictyostelia</taxon>
        <taxon>Dictyosteliales</taxon>
        <taxon>Dictyosteliaceae</taxon>
        <taxon>Dictyostelium</taxon>
    </lineage>
</organism>
<protein>
    <submittedName>
        <fullName evidence="2">Uncharacterized protein</fullName>
    </submittedName>
</protein>
<accession>F0ZJC3</accession>
<evidence type="ECO:0000256" key="1">
    <source>
        <dbReference type="SAM" id="MobiDB-lite"/>
    </source>
</evidence>
<dbReference type="VEuPathDB" id="AmoebaDB:DICPUDRAFT_91926"/>